<dbReference type="SUPFAM" id="SSF51658">
    <property type="entry name" value="Xylose isomerase-like"/>
    <property type="match status" value="1"/>
</dbReference>
<keyword evidence="2" id="KW-0413">Isomerase</keyword>
<comment type="caution">
    <text evidence="2">The sequence shown here is derived from an EMBL/GenBank/DDBJ whole genome shotgun (WGS) entry which is preliminary data.</text>
</comment>
<dbReference type="PANTHER" id="PTHR12110">
    <property type="entry name" value="HYDROXYPYRUVATE ISOMERASE"/>
    <property type="match status" value="1"/>
</dbReference>
<proteinExistence type="predicted"/>
<dbReference type="GO" id="GO:0016853">
    <property type="term" value="F:isomerase activity"/>
    <property type="evidence" value="ECO:0007669"/>
    <property type="project" value="UniProtKB-KW"/>
</dbReference>
<gene>
    <name evidence="2" type="ORF">M3N64_08595</name>
</gene>
<dbReference type="EMBL" id="JAMAST010000008">
    <property type="protein sequence ID" value="MCL1632006.1"/>
    <property type="molecule type" value="Genomic_DNA"/>
</dbReference>
<dbReference type="RefSeq" id="WP_249101116.1">
    <property type="nucleotide sequence ID" value="NZ_JAMAST010000008.1"/>
</dbReference>
<evidence type="ECO:0000259" key="1">
    <source>
        <dbReference type="Pfam" id="PF01261"/>
    </source>
</evidence>
<protein>
    <submittedName>
        <fullName evidence="2">Sugar phosphate isomerase/epimerase</fullName>
    </submittedName>
</protein>
<feature type="domain" description="Xylose isomerase-like TIM barrel" evidence="1">
    <location>
        <begin position="18"/>
        <end position="251"/>
    </location>
</feature>
<dbReference type="InterPro" id="IPR036237">
    <property type="entry name" value="Xyl_isomerase-like_sf"/>
</dbReference>
<evidence type="ECO:0000313" key="2">
    <source>
        <dbReference type="EMBL" id="MCL1632006.1"/>
    </source>
</evidence>
<reference evidence="2 3" key="1">
    <citation type="submission" date="2022-05" db="EMBL/GenBank/DDBJ databases">
        <title>Sporolactobacillus sp nov CPB3-1, isolated from tree bark (Mangifera indica L.).</title>
        <authorList>
            <person name="Phuengjayaem S."/>
            <person name="Tanasupawat S."/>
        </authorList>
    </citation>
    <scope>NUCLEOTIDE SEQUENCE [LARGE SCALE GENOMIC DNA]</scope>
    <source>
        <strain evidence="2 3">CPB3-1</strain>
    </source>
</reference>
<dbReference type="Proteomes" id="UP001203004">
    <property type="component" value="Unassembled WGS sequence"/>
</dbReference>
<sequence>MYLSSTLCWANAVDEVMELADRYGFSGVEVWAEHIWYRGTDEAAIVAASERYHQELTLHAASWDLNLCALNVGVRRQSVHEVERSLELASRIGAGHVTVHPGRATLAHVPFSYAHWMNESFCYLAKRAEQLHVRLSIELMEQIPKELITTPEAINRLLSMLPSSVTATFDIAHVPMEEDIVRYYRRTSRVSKIHFSDSTVGCCHVPLGKGQLPIRSIMPFLESADVPIILEGFDLSPSHDVLHADLDFLQSLGTSVRRIPCENTCK</sequence>
<organism evidence="2 3">
    <name type="scientific">Sporolactobacillus mangiferae</name>
    <dbReference type="NCBI Taxonomy" id="2940498"/>
    <lineage>
        <taxon>Bacteria</taxon>
        <taxon>Bacillati</taxon>
        <taxon>Bacillota</taxon>
        <taxon>Bacilli</taxon>
        <taxon>Bacillales</taxon>
        <taxon>Sporolactobacillaceae</taxon>
        <taxon>Sporolactobacillus</taxon>
    </lineage>
</organism>
<dbReference type="Gene3D" id="3.20.20.150">
    <property type="entry name" value="Divalent-metal-dependent TIM barrel enzymes"/>
    <property type="match status" value="1"/>
</dbReference>
<dbReference type="Pfam" id="PF01261">
    <property type="entry name" value="AP_endonuc_2"/>
    <property type="match status" value="1"/>
</dbReference>
<keyword evidence="3" id="KW-1185">Reference proteome</keyword>
<name>A0ABT0MAV6_9BACL</name>
<dbReference type="InterPro" id="IPR050312">
    <property type="entry name" value="IolE/XylAMocC-like"/>
</dbReference>
<evidence type="ECO:0000313" key="3">
    <source>
        <dbReference type="Proteomes" id="UP001203004"/>
    </source>
</evidence>
<dbReference type="InterPro" id="IPR013022">
    <property type="entry name" value="Xyl_isomerase-like_TIM-brl"/>
</dbReference>
<accession>A0ABT0MAV6</accession>